<comment type="similarity">
    <text evidence="6">Belongs to the RNase D family.</text>
</comment>
<proteinExistence type="inferred from homology"/>
<dbReference type="Pfam" id="PF00570">
    <property type="entry name" value="HRDC"/>
    <property type="match status" value="1"/>
</dbReference>
<dbReference type="InterPro" id="IPR051086">
    <property type="entry name" value="RNase_D-like"/>
</dbReference>
<dbReference type="InterPro" id="IPR036397">
    <property type="entry name" value="RNaseH_sf"/>
</dbReference>
<feature type="domain" description="HRDC" evidence="7">
    <location>
        <begin position="208"/>
        <end position="289"/>
    </location>
</feature>
<dbReference type="Gene3D" id="1.10.150.80">
    <property type="entry name" value="HRDC domain"/>
    <property type="match status" value="1"/>
</dbReference>
<organism evidence="8 9">
    <name type="scientific">Nitratireductor aestuarii</name>
    <dbReference type="NCBI Taxonomy" id="1735103"/>
    <lineage>
        <taxon>Bacteria</taxon>
        <taxon>Pseudomonadati</taxon>
        <taxon>Pseudomonadota</taxon>
        <taxon>Alphaproteobacteria</taxon>
        <taxon>Hyphomicrobiales</taxon>
        <taxon>Phyllobacteriaceae</taxon>
        <taxon>Nitratireductor</taxon>
    </lineage>
</organism>
<comment type="catalytic activity">
    <reaction evidence="6">
        <text>Exonucleolytic cleavage that removes extra residues from the 3'-terminus of tRNA to produce 5'-mononucleotides.</text>
        <dbReference type="EC" id="3.1.13.5"/>
    </reaction>
</comment>
<dbReference type="PANTHER" id="PTHR47649:SF1">
    <property type="entry name" value="RIBONUCLEASE D"/>
    <property type="match status" value="1"/>
</dbReference>
<evidence type="ECO:0000256" key="6">
    <source>
        <dbReference type="HAMAP-Rule" id="MF_01899"/>
    </source>
</evidence>
<dbReference type="InterPro" id="IPR012337">
    <property type="entry name" value="RNaseH-like_sf"/>
</dbReference>
<dbReference type="GO" id="GO:0042780">
    <property type="term" value="P:tRNA 3'-end processing"/>
    <property type="evidence" value="ECO:0007669"/>
    <property type="project" value="UniProtKB-UniRule"/>
</dbReference>
<dbReference type="PROSITE" id="PS50967">
    <property type="entry name" value="HRDC"/>
    <property type="match status" value="1"/>
</dbReference>
<protein>
    <recommendedName>
        <fullName evidence="6">Ribonuclease D</fullName>
        <shortName evidence="6">RNase D</shortName>
        <ecNumber evidence="6">3.1.13.5</ecNumber>
    </recommendedName>
</protein>
<evidence type="ECO:0000256" key="3">
    <source>
        <dbReference type="ARBA" id="ARBA00022722"/>
    </source>
</evidence>
<dbReference type="InterPro" id="IPR002121">
    <property type="entry name" value="HRDC_dom"/>
</dbReference>
<reference evidence="8" key="1">
    <citation type="journal article" date="2014" name="Int. J. Syst. Evol. Microbiol.">
        <title>Complete genome sequence of Corynebacterium casei LMG S-19264T (=DSM 44701T), isolated from a smear-ripened cheese.</title>
        <authorList>
            <consortium name="US DOE Joint Genome Institute (JGI-PGF)"/>
            <person name="Walter F."/>
            <person name="Albersmeier A."/>
            <person name="Kalinowski J."/>
            <person name="Ruckert C."/>
        </authorList>
    </citation>
    <scope>NUCLEOTIDE SEQUENCE</scope>
    <source>
        <strain evidence="8">CGMCC 1.15320</strain>
    </source>
</reference>
<reference evidence="8" key="2">
    <citation type="submission" date="2020-09" db="EMBL/GenBank/DDBJ databases">
        <authorList>
            <person name="Sun Q."/>
            <person name="Zhou Y."/>
        </authorList>
    </citation>
    <scope>NUCLEOTIDE SEQUENCE</scope>
    <source>
        <strain evidence="8">CGMCC 1.15320</strain>
    </source>
</reference>
<keyword evidence="4 6" id="KW-0378">Hydrolase</keyword>
<dbReference type="SUPFAM" id="SSF53098">
    <property type="entry name" value="Ribonuclease H-like"/>
    <property type="match status" value="1"/>
</dbReference>
<keyword evidence="9" id="KW-1185">Reference proteome</keyword>
<dbReference type="Pfam" id="PF01612">
    <property type="entry name" value="DNA_pol_A_exo1"/>
    <property type="match status" value="1"/>
</dbReference>
<dbReference type="HAMAP" id="MF_01899">
    <property type="entry name" value="RNase_D"/>
    <property type="match status" value="1"/>
</dbReference>
<comment type="cofactor">
    <cofactor evidence="6">
        <name>a divalent metal cation</name>
        <dbReference type="ChEBI" id="CHEBI:60240"/>
    </cofactor>
</comment>
<dbReference type="SMART" id="SM00341">
    <property type="entry name" value="HRDC"/>
    <property type="match status" value="1"/>
</dbReference>
<dbReference type="InterPro" id="IPR002562">
    <property type="entry name" value="3'-5'_exonuclease_dom"/>
</dbReference>
<comment type="subcellular location">
    <subcellularLocation>
        <location evidence="6">Cytoplasm</location>
    </subcellularLocation>
</comment>
<accession>A0A916WAM3</accession>
<evidence type="ECO:0000256" key="1">
    <source>
        <dbReference type="ARBA" id="ARBA00022490"/>
    </source>
</evidence>
<dbReference type="GO" id="GO:0000166">
    <property type="term" value="F:nucleotide binding"/>
    <property type="evidence" value="ECO:0007669"/>
    <property type="project" value="InterPro"/>
</dbReference>
<comment type="caution">
    <text evidence="8">The sequence shown here is derived from an EMBL/GenBank/DDBJ whole genome shotgun (WGS) entry which is preliminary data.</text>
</comment>
<dbReference type="EC" id="3.1.13.5" evidence="6"/>
<keyword evidence="5 6" id="KW-0269">Exonuclease</keyword>
<keyword evidence="1 6" id="KW-0963">Cytoplasm</keyword>
<dbReference type="EMBL" id="BMIF01000017">
    <property type="protein sequence ID" value="GGA80559.1"/>
    <property type="molecule type" value="Genomic_DNA"/>
</dbReference>
<evidence type="ECO:0000313" key="9">
    <source>
        <dbReference type="Proteomes" id="UP000636264"/>
    </source>
</evidence>
<keyword evidence="2 6" id="KW-0819">tRNA processing</keyword>
<sequence>MDLLKTAQELQDAVDRLSDSAFVTVDTEFIRETTFWPELCLIQLAAPGVTALVDPLAPGMDLKPFFDLMRNERVTKVFHAARQDIEIIFHLGNLIPAPVFDTQIAAMVCGFGDSISYDQLVARITGEKLDKTSRFTDWRHRPLSERQLEYALADVTHLIPVYEHLVSRLERDNRGEWLKEEMDILTAQETYDLHPDDAWKRLKMRARKPIELAVLQQIAAWREREAREKNVPRGRILKDDVLYEVAQQQPRDVAALARLRGVPNGWERSSNAAGLLAAVNAAFAIPKEKLPKLPRPPVLPEGTPAAAELIKVLLKLVSEKEGVAAKMLASGDDIERLAAYREKAEVPALTGWRREVFGEQVLKLLNGEVGLRFENRRIQVFPIDQTETPA</sequence>
<dbReference type="RefSeq" id="WP_188722747.1">
    <property type="nucleotide sequence ID" value="NZ_BMIF01000017.1"/>
</dbReference>
<evidence type="ECO:0000256" key="2">
    <source>
        <dbReference type="ARBA" id="ARBA00022694"/>
    </source>
</evidence>
<evidence type="ECO:0000256" key="4">
    <source>
        <dbReference type="ARBA" id="ARBA00022801"/>
    </source>
</evidence>
<evidence type="ECO:0000256" key="5">
    <source>
        <dbReference type="ARBA" id="ARBA00022839"/>
    </source>
</evidence>
<dbReference type="InterPro" id="IPR044876">
    <property type="entry name" value="HRDC_dom_sf"/>
</dbReference>
<keyword evidence="3 6" id="KW-0540">Nuclease</keyword>
<dbReference type="PANTHER" id="PTHR47649">
    <property type="entry name" value="RIBONUCLEASE D"/>
    <property type="match status" value="1"/>
</dbReference>
<dbReference type="Gene3D" id="3.30.420.10">
    <property type="entry name" value="Ribonuclease H-like superfamily/Ribonuclease H"/>
    <property type="match status" value="1"/>
</dbReference>
<dbReference type="GO" id="GO:0003676">
    <property type="term" value="F:nucleic acid binding"/>
    <property type="evidence" value="ECO:0007669"/>
    <property type="project" value="InterPro"/>
</dbReference>
<name>A0A916WAM3_9HYPH</name>
<dbReference type="AlphaFoldDB" id="A0A916WAM3"/>
<evidence type="ECO:0000313" key="8">
    <source>
        <dbReference type="EMBL" id="GGA80559.1"/>
    </source>
</evidence>
<evidence type="ECO:0000259" key="7">
    <source>
        <dbReference type="PROSITE" id="PS50967"/>
    </source>
</evidence>
<dbReference type="NCBIfam" id="TIGR01388">
    <property type="entry name" value="rnd"/>
    <property type="match status" value="1"/>
</dbReference>
<gene>
    <name evidence="6 8" type="primary">rnd</name>
    <name evidence="8" type="ORF">GCM10011385_38550</name>
</gene>
<dbReference type="CDD" id="cd06142">
    <property type="entry name" value="RNaseD_exo"/>
    <property type="match status" value="1"/>
</dbReference>
<dbReference type="SUPFAM" id="SSF47819">
    <property type="entry name" value="HRDC-like"/>
    <property type="match status" value="2"/>
</dbReference>
<dbReference type="GO" id="GO:0033890">
    <property type="term" value="F:ribonuclease D activity"/>
    <property type="evidence" value="ECO:0007669"/>
    <property type="project" value="UniProtKB-UniRule"/>
</dbReference>
<comment type="function">
    <text evidence="6">Exonuclease involved in the 3' processing of various precursor tRNAs. Initiates hydrolysis at the 3'-terminus of an RNA molecule and releases 5'-mononucleotides.</text>
</comment>
<dbReference type="GO" id="GO:0008408">
    <property type="term" value="F:3'-5' exonuclease activity"/>
    <property type="evidence" value="ECO:0007669"/>
    <property type="project" value="InterPro"/>
</dbReference>
<dbReference type="SMART" id="SM00474">
    <property type="entry name" value="35EXOc"/>
    <property type="match status" value="1"/>
</dbReference>
<dbReference type="Proteomes" id="UP000636264">
    <property type="component" value="Unassembled WGS sequence"/>
</dbReference>
<dbReference type="InterPro" id="IPR010997">
    <property type="entry name" value="HRDC-like_sf"/>
</dbReference>
<dbReference type="GO" id="GO:0005737">
    <property type="term" value="C:cytoplasm"/>
    <property type="evidence" value="ECO:0007669"/>
    <property type="project" value="UniProtKB-SubCell"/>
</dbReference>
<dbReference type="InterPro" id="IPR006292">
    <property type="entry name" value="RNase_D"/>
</dbReference>